<evidence type="ECO:0000313" key="1">
    <source>
        <dbReference type="EMBL" id="KAK4011796.1"/>
    </source>
</evidence>
<proteinExistence type="predicted"/>
<comment type="caution">
    <text evidence="1">The sequence shown here is derived from an EMBL/GenBank/DDBJ whole genome shotgun (WGS) entry which is preliminary data.</text>
</comment>
<evidence type="ECO:0000313" key="2">
    <source>
        <dbReference type="Proteomes" id="UP001234178"/>
    </source>
</evidence>
<accession>A0ABQ9ZFT4</accession>
<organism evidence="1 2">
    <name type="scientific">Daphnia magna</name>
    <dbReference type="NCBI Taxonomy" id="35525"/>
    <lineage>
        <taxon>Eukaryota</taxon>
        <taxon>Metazoa</taxon>
        <taxon>Ecdysozoa</taxon>
        <taxon>Arthropoda</taxon>
        <taxon>Crustacea</taxon>
        <taxon>Branchiopoda</taxon>
        <taxon>Diplostraca</taxon>
        <taxon>Cladocera</taxon>
        <taxon>Anomopoda</taxon>
        <taxon>Daphniidae</taxon>
        <taxon>Daphnia</taxon>
    </lineage>
</organism>
<name>A0ABQ9ZFT4_9CRUS</name>
<reference evidence="1 2" key="1">
    <citation type="journal article" date="2023" name="Nucleic Acids Res.">
        <title>The hologenome of Daphnia magna reveals possible DNA methylation and microbiome-mediated evolution of the host genome.</title>
        <authorList>
            <person name="Chaturvedi A."/>
            <person name="Li X."/>
            <person name="Dhandapani V."/>
            <person name="Marshall H."/>
            <person name="Kissane S."/>
            <person name="Cuenca-Cambronero M."/>
            <person name="Asole G."/>
            <person name="Calvet F."/>
            <person name="Ruiz-Romero M."/>
            <person name="Marangio P."/>
            <person name="Guigo R."/>
            <person name="Rago D."/>
            <person name="Mirbahai L."/>
            <person name="Eastwood N."/>
            <person name="Colbourne J.K."/>
            <person name="Zhou J."/>
            <person name="Mallon E."/>
            <person name="Orsini L."/>
        </authorList>
    </citation>
    <scope>NUCLEOTIDE SEQUENCE [LARGE SCALE GENOMIC DNA]</scope>
    <source>
        <strain evidence="1">LRV0_1</strain>
    </source>
</reference>
<dbReference type="Proteomes" id="UP001234178">
    <property type="component" value="Unassembled WGS sequence"/>
</dbReference>
<sequence>MVKGLSALFTHLDGIRFGRDGARESKRDSWSVNRDQSQPVAIVWFFFVVVVVDKNMSAMHRYVHTFFSVDWGGRFLVELRCHLNDEAMRDAFRREILECL</sequence>
<gene>
    <name evidence="1" type="ORF">OUZ56_020909</name>
</gene>
<keyword evidence="2" id="KW-1185">Reference proteome</keyword>
<dbReference type="EMBL" id="JAOYFB010000003">
    <property type="protein sequence ID" value="KAK4011796.1"/>
    <property type="molecule type" value="Genomic_DNA"/>
</dbReference>
<protein>
    <submittedName>
        <fullName evidence="1">Uncharacterized protein</fullName>
    </submittedName>
</protein>